<comment type="caution">
    <text evidence="3">The sequence shown here is derived from an EMBL/GenBank/DDBJ whole genome shotgun (WGS) entry which is preliminary data.</text>
</comment>
<accession>A0AAD9NJM3</accession>
<dbReference type="EMBL" id="JAODUO010000960">
    <property type="protein sequence ID" value="KAK2172450.1"/>
    <property type="molecule type" value="Genomic_DNA"/>
</dbReference>
<evidence type="ECO:0000313" key="4">
    <source>
        <dbReference type="Proteomes" id="UP001209878"/>
    </source>
</evidence>
<dbReference type="GO" id="GO:0030215">
    <property type="term" value="F:semaphorin receptor binding"/>
    <property type="evidence" value="ECO:0007669"/>
    <property type="project" value="InterPro"/>
</dbReference>
<dbReference type="Proteomes" id="UP001209878">
    <property type="component" value="Unassembled WGS sequence"/>
</dbReference>
<dbReference type="InterPro" id="IPR015943">
    <property type="entry name" value="WD40/YVTN_repeat-like_dom_sf"/>
</dbReference>
<gene>
    <name evidence="3" type="ORF">NP493_960g02028</name>
</gene>
<dbReference type="GO" id="GO:0005886">
    <property type="term" value="C:plasma membrane"/>
    <property type="evidence" value="ECO:0007669"/>
    <property type="project" value="TreeGrafter"/>
</dbReference>
<dbReference type="GO" id="GO:0071526">
    <property type="term" value="P:semaphorin-plexin signaling pathway"/>
    <property type="evidence" value="ECO:0007669"/>
    <property type="project" value="TreeGrafter"/>
</dbReference>
<dbReference type="InterPro" id="IPR001627">
    <property type="entry name" value="Semap_dom"/>
</dbReference>
<sequence>MTLDETSSVIYVGARKHVYRLHADNITQFEKSPELESAPGSVAICKNRKEFVEEFHCRNHIRYIFEVSDVIEVCGTGAYKPRTFQLNKTDLSIIKSGGRTSGYVKCPYGPDHNSTAIFIETGNPSNASAIYSATFEDIAASEPVIYRPSVGDSPYLRSVKNDRYVFLSMLQLWL</sequence>
<dbReference type="InterPro" id="IPR027231">
    <property type="entry name" value="Semaphorin"/>
</dbReference>
<dbReference type="SUPFAM" id="SSF101912">
    <property type="entry name" value="Sema domain"/>
    <property type="match status" value="1"/>
</dbReference>
<evidence type="ECO:0000256" key="1">
    <source>
        <dbReference type="PROSITE-ProRule" id="PRU00352"/>
    </source>
</evidence>
<dbReference type="PROSITE" id="PS51004">
    <property type="entry name" value="SEMA"/>
    <property type="match status" value="1"/>
</dbReference>
<keyword evidence="4" id="KW-1185">Reference proteome</keyword>
<proteinExistence type="predicted"/>
<feature type="domain" description="Sema" evidence="2">
    <location>
        <begin position="1"/>
        <end position="174"/>
    </location>
</feature>
<dbReference type="Gene3D" id="2.130.10.10">
    <property type="entry name" value="YVTN repeat-like/Quinoprotein amine dehydrogenase"/>
    <property type="match status" value="1"/>
</dbReference>
<reference evidence="3" key="1">
    <citation type="journal article" date="2023" name="Mol. Biol. Evol.">
        <title>Third-Generation Sequencing Reveals the Adaptive Role of the Epigenome in Three Deep-Sea Polychaetes.</title>
        <authorList>
            <person name="Perez M."/>
            <person name="Aroh O."/>
            <person name="Sun Y."/>
            <person name="Lan Y."/>
            <person name="Juniper S.K."/>
            <person name="Young C.R."/>
            <person name="Angers B."/>
            <person name="Qian P.Y."/>
        </authorList>
    </citation>
    <scope>NUCLEOTIDE SEQUENCE</scope>
    <source>
        <strain evidence="3">R07B-5</strain>
    </source>
</reference>
<dbReference type="PANTHER" id="PTHR11036">
    <property type="entry name" value="SEMAPHORIN"/>
    <property type="match status" value="1"/>
</dbReference>
<protein>
    <recommendedName>
        <fullName evidence="2">Sema domain-containing protein</fullName>
    </recommendedName>
</protein>
<evidence type="ECO:0000313" key="3">
    <source>
        <dbReference type="EMBL" id="KAK2172450.1"/>
    </source>
</evidence>
<dbReference type="InterPro" id="IPR036352">
    <property type="entry name" value="Semap_dom_sf"/>
</dbReference>
<dbReference type="PANTHER" id="PTHR11036:SF90">
    <property type="entry name" value="SEMAPHORIN 2B, ISOFORM D-RELATED"/>
    <property type="match status" value="1"/>
</dbReference>
<dbReference type="GO" id="GO:0007411">
    <property type="term" value="P:axon guidance"/>
    <property type="evidence" value="ECO:0007669"/>
    <property type="project" value="TreeGrafter"/>
</dbReference>
<organism evidence="3 4">
    <name type="scientific">Ridgeia piscesae</name>
    <name type="common">Tubeworm</name>
    <dbReference type="NCBI Taxonomy" id="27915"/>
    <lineage>
        <taxon>Eukaryota</taxon>
        <taxon>Metazoa</taxon>
        <taxon>Spiralia</taxon>
        <taxon>Lophotrochozoa</taxon>
        <taxon>Annelida</taxon>
        <taxon>Polychaeta</taxon>
        <taxon>Sedentaria</taxon>
        <taxon>Canalipalpata</taxon>
        <taxon>Sabellida</taxon>
        <taxon>Siboglinidae</taxon>
        <taxon>Ridgeia</taxon>
    </lineage>
</organism>
<dbReference type="GO" id="GO:0030335">
    <property type="term" value="P:positive regulation of cell migration"/>
    <property type="evidence" value="ECO:0007669"/>
    <property type="project" value="TreeGrafter"/>
</dbReference>
<evidence type="ECO:0000259" key="2">
    <source>
        <dbReference type="PROSITE" id="PS51004"/>
    </source>
</evidence>
<dbReference type="GO" id="GO:0045499">
    <property type="term" value="F:chemorepellent activity"/>
    <property type="evidence" value="ECO:0007669"/>
    <property type="project" value="TreeGrafter"/>
</dbReference>
<comment type="caution">
    <text evidence="1">Lacks conserved residue(s) required for the propagation of feature annotation.</text>
</comment>
<dbReference type="AlphaFoldDB" id="A0AAD9NJM3"/>
<name>A0AAD9NJM3_RIDPI</name>